<keyword evidence="4" id="KW-1185">Reference proteome</keyword>
<dbReference type="GO" id="GO:0016829">
    <property type="term" value="F:lyase activity"/>
    <property type="evidence" value="ECO:0007669"/>
    <property type="project" value="UniProtKB-KW"/>
</dbReference>
<dbReference type="SUPFAM" id="SSF52016">
    <property type="entry name" value="LeuD/IlvD-like"/>
    <property type="match status" value="1"/>
</dbReference>
<sequence>MRPPISAYRSPTAACANACGRPCKGRCALTKPDAFPAPPRVAASAAGAPAGSARYRGETVVPGSARYRGETVVPGSARYRGETVVPGSARYRGETVVPGSGSGGLLVLEEALSFWGGYDAQGGTIVEQRHPQFGTALKGRFLLMARAKGSSSSSSVLAEAIRNGTGPAAIVMQDRDLIVALGCIVASELYGIDIPIAVVDTHTWQALAALPAGAPLRLDAGDARCEITGTPFP</sequence>
<keyword evidence="1" id="KW-0456">Lyase</keyword>
<dbReference type="Proteomes" id="UP000215767">
    <property type="component" value="Unassembled WGS sequence"/>
</dbReference>
<evidence type="ECO:0000313" key="3">
    <source>
        <dbReference type="EMBL" id="OZI63402.1"/>
    </source>
</evidence>
<dbReference type="EMBL" id="NEVS01000004">
    <property type="protein sequence ID" value="OZI63402.1"/>
    <property type="molecule type" value="Genomic_DNA"/>
</dbReference>
<protein>
    <recommendedName>
        <fullName evidence="2">Phosphomevalonate dehydratase small subunit-like domain-containing protein</fullName>
    </recommendedName>
</protein>
<comment type="caution">
    <text evidence="3">The sequence shown here is derived from an EMBL/GenBank/DDBJ whole genome shotgun (WGS) entry which is preliminary data.</text>
</comment>
<dbReference type="Pfam" id="PF01989">
    <property type="entry name" value="AcnX_swivel_put"/>
    <property type="match status" value="1"/>
</dbReference>
<evidence type="ECO:0000259" key="2">
    <source>
        <dbReference type="Pfam" id="PF01989"/>
    </source>
</evidence>
<feature type="domain" description="Phosphomevalonate dehydratase small subunit-like" evidence="2">
    <location>
        <begin position="112"/>
        <end position="196"/>
    </location>
</feature>
<organism evidence="3 4">
    <name type="scientific">Bordetella genomosp. 11</name>
    <dbReference type="NCBI Taxonomy" id="1416808"/>
    <lineage>
        <taxon>Bacteria</taxon>
        <taxon>Pseudomonadati</taxon>
        <taxon>Pseudomonadota</taxon>
        <taxon>Betaproteobacteria</taxon>
        <taxon>Burkholderiales</taxon>
        <taxon>Alcaligenaceae</taxon>
        <taxon>Bordetella</taxon>
    </lineage>
</organism>
<dbReference type="PANTHER" id="PTHR36577">
    <property type="entry name" value="DUF521 DOMAIN PROTEIN (AFU_ORTHOLOGUE AFUA_6G00490)"/>
    <property type="match status" value="1"/>
</dbReference>
<proteinExistence type="predicted"/>
<dbReference type="Gene3D" id="3.50.30.10">
    <property type="entry name" value="Phosphohistidine domain"/>
    <property type="match status" value="1"/>
</dbReference>
<evidence type="ECO:0000256" key="1">
    <source>
        <dbReference type="ARBA" id="ARBA00023239"/>
    </source>
</evidence>
<accession>A0A261UPW0</accession>
<dbReference type="AlphaFoldDB" id="A0A261UPW0"/>
<dbReference type="InterPro" id="IPR002840">
    <property type="entry name" value="PMDh-S-like_dom"/>
</dbReference>
<evidence type="ECO:0000313" key="4">
    <source>
        <dbReference type="Proteomes" id="UP000215767"/>
    </source>
</evidence>
<name>A0A261UPW0_9BORD</name>
<dbReference type="PANTHER" id="PTHR36577:SF3">
    <property type="entry name" value="DUF521 DOMAIN PROTEIN (AFU_ORTHOLOGUE AFUA_6G00490)"/>
    <property type="match status" value="1"/>
</dbReference>
<dbReference type="OrthoDB" id="8907874at2"/>
<reference evidence="4" key="1">
    <citation type="submission" date="2017-05" db="EMBL/GenBank/DDBJ databases">
        <title>Complete and WGS of Bordetella genogroups.</title>
        <authorList>
            <person name="Spilker T."/>
            <person name="Lipuma J."/>
        </authorList>
    </citation>
    <scope>NUCLEOTIDE SEQUENCE [LARGE SCALE GENOMIC DNA]</scope>
    <source>
        <strain evidence="4">AU8856</strain>
    </source>
</reference>
<gene>
    <name evidence="3" type="ORF">CAL28_16285</name>
</gene>